<dbReference type="EMBL" id="JADEXN010000036">
    <property type="protein sequence ID" value="MBE9039848.1"/>
    <property type="molecule type" value="Genomic_DNA"/>
</dbReference>
<comment type="caution">
    <text evidence="3">The sequence shown here is derived from an EMBL/GenBank/DDBJ whole genome shotgun (WGS) entry which is preliminary data.</text>
</comment>
<organism evidence="3 4">
    <name type="scientific">Zarconia navalis LEGE 11467</name>
    <dbReference type="NCBI Taxonomy" id="1828826"/>
    <lineage>
        <taxon>Bacteria</taxon>
        <taxon>Bacillati</taxon>
        <taxon>Cyanobacteriota</taxon>
        <taxon>Cyanophyceae</taxon>
        <taxon>Oscillatoriophycideae</taxon>
        <taxon>Oscillatoriales</taxon>
        <taxon>Oscillatoriales incertae sedis</taxon>
        <taxon>Zarconia</taxon>
        <taxon>Zarconia navalis</taxon>
    </lineage>
</organism>
<dbReference type="Proteomes" id="UP000621799">
    <property type="component" value="Unassembled WGS sequence"/>
</dbReference>
<reference evidence="3" key="1">
    <citation type="submission" date="2020-10" db="EMBL/GenBank/DDBJ databases">
        <authorList>
            <person name="Castelo-Branco R."/>
            <person name="Eusebio N."/>
            <person name="Adriana R."/>
            <person name="Vieira A."/>
            <person name="Brugerolle De Fraissinette N."/>
            <person name="Rezende De Castro R."/>
            <person name="Schneider M.P."/>
            <person name="Vasconcelos V."/>
            <person name="Leao P.N."/>
        </authorList>
    </citation>
    <scope>NUCLEOTIDE SEQUENCE</scope>
    <source>
        <strain evidence="3">LEGE 11467</strain>
    </source>
</reference>
<accession>A0A928Z7M4</accession>
<gene>
    <name evidence="3" type="ORF">IQ235_03455</name>
</gene>
<dbReference type="InterPro" id="IPR050740">
    <property type="entry name" value="Aldehyde_DH_Superfamily"/>
</dbReference>
<dbReference type="InterPro" id="IPR015590">
    <property type="entry name" value="Aldehyde_DH_dom"/>
</dbReference>
<keyword evidence="4" id="KW-1185">Reference proteome</keyword>
<dbReference type="SUPFAM" id="SSF53720">
    <property type="entry name" value="ALDH-like"/>
    <property type="match status" value="1"/>
</dbReference>
<dbReference type="InterPro" id="IPR016162">
    <property type="entry name" value="Ald_DH_N"/>
</dbReference>
<dbReference type="GO" id="GO:0016620">
    <property type="term" value="F:oxidoreductase activity, acting on the aldehyde or oxo group of donors, NAD or NADP as acceptor"/>
    <property type="evidence" value="ECO:0007669"/>
    <property type="project" value="UniProtKB-ARBA"/>
</dbReference>
<dbReference type="Gene3D" id="3.40.605.10">
    <property type="entry name" value="Aldehyde Dehydrogenase, Chain A, domain 1"/>
    <property type="match status" value="1"/>
</dbReference>
<feature type="domain" description="Aldehyde dehydrogenase" evidence="2">
    <location>
        <begin position="4"/>
        <end position="159"/>
    </location>
</feature>
<evidence type="ECO:0000313" key="3">
    <source>
        <dbReference type="EMBL" id="MBE9039848.1"/>
    </source>
</evidence>
<sequence>MSQPIPVRNPRTGITDYEIVPPTANELGEVCVNVRQAQPAWQQLGVEGRIAVMQQWKQALLKRKEEIVAALVADTGRLSESVMEIDGVISSLDSWCRLTPQILAADTAQPTAIPTIELQQQWVPYPLVGIVSPWNFPLLLSLIDAIPALLAGCGAIVKP</sequence>
<dbReference type="InterPro" id="IPR016161">
    <property type="entry name" value="Ald_DH/histidinol_DH"/>
</dbReference>
<proteinExistence type="predicted"/>
<feature type="non-terminal residue" evidence="3">
    <location>
        <position position="159"/>
    </location>
</feature>
<protein>
    <submittedName>
        <fullName evidence="3">Aldehyde dehydrogenase family protein</fullName>
    </submittedName>
</protein>
<dbReference type="Pfam" id="PF00171">
    <property type="entry name" value="Aldedh"/>
    <property type="match status" value="1"/>
</dbReference>
<evidence type="ECO:0000313" key="4">
    <source>
        <dbReference type="Proteomes" id="UP000621799"/>
    </source>
</evidence>
<evidence type="ECO:0000259" key="2">
    <source>
        <dbReference type="Pfam" id="PF00171"/>
    </source>
</evidence>
<keyword evidence="1" id="KW-0560">Oxidoreductase</keyword>
<evidence type="ECO:0000256" key="1">
    <source>
        <dbReference type="ARBA" id="ARBA00023002"/>
    </source>
</evidence>
<dbReference type="RefSeq" id="WP_264320107.1">
    <property type="nucleotide sequence ID" value="NZ_JADEXN010000036.1"/>
</dbReference>
<dbReference type="PANTHER" id="PTHR43353">
    <property type="entry name" value="SUCCINATE-SEMIALDEHYDE DEHYDROGENASE, MITOCHONDRIAL"/>
    <property type="match status" value="1"/>
</dbReference>
<name>A0A928Z7M4_9CYAN</name>
<dbReference type="PANTHER" id="PTHR43353:SF5">
    <property type="entry name" value="SUCCINATE-SEMIALDEHYDE DEHYDROGENASE, MITOCHONDRIAL"/>
    <property type="match status" value="1"/>
</dbReference>
<dbReference type="AlphaFoldDB" id="A0A928Z7M4"/>